<dbReference type="PANTHER" id="PTHR14269:SF52">
    <property type="entry name" value="PHOSPHATIDYLGLYCEROPHOSPHATE SYNTHASE-RELATED"/>
    <property type="match status" value="1"/>
</dbReference>
<dbReference type="GO" id="GO:0046474">
    <property type="term" value="P:glycerophospholipid biosynthetic process"/>
    <property type="evidence" value="ECO:0007669"/>
    <property type="project" value="TreeGrafter"/>
</dbReference>
<sequence>MSAGTSVDSGRVPLLNPANLLTVLRLALVPVFTTFVVLSDLTAPGWRIAACVTFAAASATDAADGWIARRYGLVTPFGKVADPIADKALTGAALVLLSVYAAVPWWVTIVILVREWGVTLLRFWVIRIGVIPASRGGKVKTALQILAIAWYLWPVPAAVVWVGPWLLGAAVLATVATGVDYVLRALRLRAHARE</sequence>
<evidence type="ECO:0000256" key="9">
    <source>
        <dbReference type="ARBA" id="ARBA00023209"/>
    </source>
</evidence>
<dbReference type="InterPro" id="IPR043130">
    <property type="entry name" value="CDP-OH_PTrfase_TM_dom"/>
</dbReference>
<keyword evidence="3" id="KW-0444">Lipid biosynthesis</keyword>
<feature type="transmembrane region" description="Helical" evidence="13">
    <location>
        <begin position="88"/>
        <end position="113"/>
    </location>
</feature>
<dbReference type="Proteomes" id="UP000649739">
    <property type="component" value="Unassembled WGS sequence"/>
</dbReference>
<reference evidence="14" key="2">
    <citation type="submission" date="2020-09" db="EMBL/GenBank/DDBJ databases">
        <authorList>
            <person name="Sun Q."/>
            <person name="Ohkuma M."/>
        </authorList>
    </citation>
    <scope>NUCLEOTIDE SEQUENCE</scope>
    <source>
        <strain evidence="14">JCM 3090</strain>
    </source>
</reference>
<dbReference type="NCBIfam" id="TIGR00560">
    <property type="entry name" value="pgsA"/>
    <property type="match status" value="1"/>
</dbReference>
<evidence type="ECO:0000256" key="5">
    <source>
        <dbReference type="ARBA" id="ARBA00022692"/>
    </source>
</evidence>
<evidence type="ECO:0000256" key="7">
    <source>
        <dbReference type="ARBA" id="ARBA00023098"/>
    </source>
</evidence>
<evidence type="ECO:0000256" key="1">
    <source>
        <dbReference type="ARBA" id="ARBA00004141"/>
    </source>
</evidence>
<evidence type="ECO:0000256" key="3">
    <source>
        <dbReference type="ARBA" id="ARBA00022516"/>
    </source>
</evidence>
<feature type="transmembrane region" description="Helical" evidence="13">
    <location>
        <begin position="165"/>
        <end position="183"/>
    </location>
</feature>
<comment type="similarity">
    <text evidence="2 12">Belongs to the CDP-alcohol phosphatidyltransferase class-I family.</text>
</comment>
<dbReference type="AlphaFoldDB" id="A0A8J3B2W3"/>
<dbReference type="InterPro" id="IPR000462">
    <property type="entry name" value="CDP-OH_P_trans"/>
</dbReference>
<evidence type="ECO:0000256" key="8">
    <source>
        <dbReference type="ARBA" id="ARBA00023136"/>
    </source>
</evidence>
<evidence type="ECO:0000256" key="6">
    <source>
        <dbReference type="ARBA" id="ARBA00022989"/>
    </source>
</evidence>
<keyword evidence="6 13" id="KW-1133">Transmembrane helix</keyword>
<dbReference type="Pfam" id="PF01066">
    <property type="entry name" value="CDP-OH_P_transf"/>
    <property type="match status" value="1"/>
</dbReference>
<dbReference type="InterPro" id="IPR048254">
    <property type="entry name" value="CDP_ALCOHOL_P_TRANSF_CS"/>
</dbReference>
<evidence type="ECO:0000256" key="11">
    <source>
        <dbReference type="NCBIfam" id="TIGR00560"/>
    </source>
</evidence>
<feature type="transmembrane region" description="Helical" evidence="13">
    <location>
        <begin position="20"/>
        <end position="41"/>
    </location>
</feature>
<name>A0A8J3B2W3_9ACTN</name>
<proteinExistence type="inferred from homology"/>
<evidence type="ECO:0000256" key="2">
    <source>
        <dbReference type="ARBA" id="ARBA00010441"/>
    </source>
</evidence>
<accession>A0A8J3B2W3</accession>
<dbReference type="Gene3D" id="1.20.120.1760">
    <property type="match status" value="1"/>
</dbReference>
<evidence type="ECO:0000313" key="14">
    <source>
        <dbReference type="EMBL" id="GGJ77343.1"/>
    </source>
</evidence>
<protein>
    <recommendedName>
        <fullName evidence="11">CDP-diacylglycerol--glycerol-3-phosphate 3-phosphatidyltransferase</fullName>
        <ecNumber evidence="11">2.7.8.5</ecNumber>
    </recommendedName>
</protein>
<dbReference type="PIRSF" id="PIRSF000847">
    <property type="entry name" value="Phos_ph_gly_syn"/>
    <property type="match status" value="1"/>
</dbReference>
<reference evidence="14" key="1">
    <citation type="journal article" date="2014" name="Int. J. Syst. Evol. Microbiol.">
        <title>Complete genome sequence of Corynebacterium casei LMG S-19264T (=DSM 44701T), isolated from a smear-ripened cheese.</title>
        <authorList>
            <consortium name="US DOE Joint Genome Institute (JGI-PGF)"/>
            <person name="Walter F."/>
            <person name="Albersmeier A."/>
            <person name="Kalinowski J."/>
            <person name="Ruckert C."/>
        </authorList>
    </citation>
    <scope>NUCLEOTIDE SEQUENCE</scope>
    <source>
        <strain evidence="14">JCM 3090</strain>
    </source>
</reference>
<evidence type="ECO:0000256" key="12">
    <source>
        <dbReference type="RuleBase" id="RU003750"/>
    </source>
</evidence>
<organism evidence="14 15">
    <name type="scientific">Pilimelia anulata</name>
    <dbReference type="NCBI Taxonomy" id="53371"/>
    <lineage>
        <taxon>Bacteria</taxon>
        <taxon>Bacillati</taxon>
        <taxon>Actinomycetota</taxon>
        <taxon>Actinomycetes</taxon>
        <taxon>Micromonosporales</taxon>
        <taxon>Micromonosporaceae</taxon>
        <taxon>Pilimelia</taxon>
    </lineage>
</organism>
<evidence type="ECO:0000256" key="10">
    <source>
        <dbReference type="ARBA" id="ARBA00023264"/>
    </source>
</evidence>
<dbReference type="InterPro" id="IPR004570">
    <property type="entry name" value="Phosphatidylglycerol_P_synth"/>
</dbReference>
<comment type="caution">
    <text evidence="14">The sequence shown here is derived from an EMBL/GenBank/DDBJ whole genome shotgun (WGS) entry which is preliminary data.</text>
</comment>
<evidence type="ECO:0000313" key="15">
    <source>
        <dbReference type="Proteomes" id="UP000649739"/>
    </source>
</evidence>
<keyword evidence="9" id="KW-0594">Phospholipid biosynthesis</keyword>
<keyword evidence="4 12" id="KW-0808">Transferase</keyword>
<dbReference type="PROSITE" id="PS00379">
    <property type="entry name" value="CDP_ALCOHOL_P_TRANSF"/>
    <property type="match status" value="1"/>
</dbReference>
<dbReference type="GO" id="GO:0008444">
    <property type="term" value="F:CDP-diacylglycerol-glycerol-3-phosphate 3-phosphatidyltransferase activity"/>
    <property type="evidence" value="ECO:0007669"/>
    <property type="project" value="UniProtKB-UniRule"/>
</dbReference>
<comment type="subcellular location">
    <subcellularLocation>
        <location evidence="1">Membrane</location>
        <topology evidence="1">Multi-pass membrane protein</topology>
    </subcellularLocation>
</comment>
<dbReference type="EMBL" id="BMQB01000001">
    <property type="protein sequence ID" value="GGJ77343.1"/>
    <property type="molecule type" value="Genomic_DNA"/>
</dbReference>
<keyword evidence="8 13" id="KW-0472">Membrane</keyword>
<keyword evidence="15" id="KW-1185">Reference proteome</keyword>
<gene>
    <name evidence="14" type="primary">pgsA</name>
    <name evidence="14" type="ORF">GCM10010123_04150</name>
</gene>
<dbReference type="PANTHER" id="PTHR14269">
    <property type="entry name" value="CDP-DIACYLGLYCEROL--GLYCEROL-3-PHOSPHATE 3-PHOSPHATIDYLTRANSFERASE-RELATED"/>
    <property type="match status" value="1"/>
</dbReference>
<keyword evidence="7" id="KW-0443">Lipid metabolism</keyword>
<dbReference type="EC" id="2.7.8.5" evidence="11"/>
<evidence type="ECO:0000256" key="13">
    <source>
        <dbReference type="SAM" id="Phobius"/>
    </source>
</evidence>
<keyword evidence="10" id="KW-1208">Phospholipid metabolism</keyword>
<dbReference type="InterPro" id="IPR050324">
    <property type="entry name" value="CDP-alcohol_PTase-I"/>
</dbReference>
<dbReference type="UniPathway" id="UPA00085"/>
<dbReference type="GO" id="GO:0016020">
    <property type="term" value="C:membrane"/>
    <property type="evidence" value="ECO:0007669"/>
    <property type="project" value="UniProtKB-SubCell"/>
</dbReference>
<evidence type="ECO:0000256" key="4">
    <source>
        <dbReference type="ARBA" id="ARBA00022679"/>
    </source>
</evidence>
<keyword evidence="5 13" id="KW-0812">Transmembrane</keyword>